<dbReference type="Gene3D" id="3.30.450.30">
    <property type="entry name" value="Dynein light chain 2a, cytoplasmic"/>
    <property type="match status" value="1"/>
</dbReference>
<gene>
    <name evidence="7" type="ORF">G7K_4565-t1</name>
</gene>
<dbReference type="PANTHER" id="PTHR11604">
    <property type="entry name" value="PROFILIN"/>
    <property type="match status" value="1"/>
</dbReference>
<dbReference type="InterPro" id="IPR005455">
    <property type="entry name" value="PFN_euk"/>
</dbReference>
<dbReference type="GO" id="GO:1903475">
    <property type="term" value="P:mitotic actomyosin contractile ring assembly"/>
    <property type="evidence" value="ECO:0007669"/>
    <property type="project" value="UniProtKB-ARBA"/>
</dbReference>
<name>A0A0E9NM05_SAICN</name>
<accession>A0A0E9NM05</accession>
<keyword evidence="4 6" id="KW-0009">Actin-binding</keyword>
<evidence type="ECO:0000256" key="6">
    <source>
        <dbReference type="RuleBase" id="RU003909"/>
    </source>
</evidence>
<reference evidence="7 8" key="2">
    <citation type="journal article" date="2014" name="J. Gen. Appl. Microbiol.">
        <title>The early diverging ascomycetous budding yeast Saitoella complicata has three histone deacetylases belonging to the Clr6, Hos2, and Rpd3 lineages.</title>
        <authorList>
            <person name="Nishida H."/>
            <person name="Matsumoto T."/>
            <person name="Kondo S."/>
            <person name="Hamamoto M."/>
            <person name="Yoshikawa H."/>
        </authorList>
    </citation>
    <scope>NUCLEOTIDE SEQUENCE [LARGE SCALE GENOMIC DNA]</scope>
    <source>
        <strain evidence="7 8">NRRL Y-17804</strain>
    </source>
</reference>
<dbReference type="STRING" id="698492.A0A0E9NM05"/>
<keyword evidence="8" id="KW-1185">Reference proteome</keyword>
<evidence type="ECO:0000313" key="7">
    <source>
        <dbReference type="EMBL" id="GAO50440.1"/>
    </source>
</evidence>
<dbReference type="AlphaFoldDB" id="A0A0E9NM05"/>
<dbReference type="GO" id="GO:0005856">
    <property type="term" value="C:cytoskeleton"/>
    <property type="evidence" value="ECO:0007669"/>
    <property type="project" value="UniProtKB-SubCell"/>
</dbReference>
<evidence type="ECO:0000256" key="1">
    <source>
        <dbReference type="ARBA" id="ARBA00004245"/>
    </source>
</evidence>
<keyword evidence="3" id="KW-0963">Cytoplasm</keyword>
<dbReference type="SUPFAM" id="SSF55770">
    <property type="entry name" value="Profilin (actin-binding protein)"/>
    <property type="match status" value="1"/>
</dbReference>
<dbReference type="PRINTS" id="PR01640">
    <property type="entry name" value="PROFILINPLNT"/>
</dbReference>
<comment type="caution">
    <text evidence="7">The sequence shown here is derived from an EMBL/GenBank/DDBJ whole genome shotgun (WGS) entry which is preliminary data.</text>
</comment>
<dbReference type="Proteomes" id="UP000033140">
    <property type="component" value="Unassembled WGS sequence"/>
</dbReference>
<dbReference type="CDD" id="cd00148">
    <property type="entry name" value="PROF"/>
    <property type="match status" value="1"/>
</dbReference>
<dbReference type="InterPro" id="IPR048278">
    <property type="entry name" value="PFN"/>
</dbReference>
<dbReference type="FunFam" id="3.30.450.30:FF:000001">
    <property type="entry name" value="Profilin"/>
    <property type="match status" value="1"/>
</dbReference>
<evidence type="ECO:0000313" key="8">
    <source>
        <dbReference type="Proteomes" id="UP000033140"/>
    </source>
</evidence>
<dbReference type="OMA" id="QGQKFML"/>
<comment type="similarity">
    <text evidence="2 6">Belongs to the profilin family.</text>
</comment>
<evidence type="ECO:0000256" key="4">
    <source>
        <dbReference type="ARBA" id="ARBA00023203"/>
    </source>
</evidence>
<organism evidence="7 8">
    <name type="scientific">Saitoella complicata (strain BCRC 22490 / CBS 7301 / JCM 7358 / NBRC 10748 / NRRL Y-17804)</name>
    <dbReference type="NCBI Taxonomy" id="698492"/>
    <lineage>
        <taxon>Eukaryota</taxon>
        <taxon>Fungi</taxon>
        <taxon>Dikarya</taxon>
        <taxon>Ascomycota</taxon>
        <taxon>Taphrinomycotina</taxon>
        <taxon>Taphrinomycotina incertae sedis</taxon>
        <taxon>Saitoella</taxon>
    </lineage>
</organism>
<dbReference type="SMART" id="SM00392">
    <property type="entry name" value="PROF"/>
    <property type="match status" value="1"/>
</dbReference>
<reference evidence="7 8" key="3">
    <citation type="journal article" date="2015" name="Genome Announc.">
        <title>Draft Genome Sequence of the Archiascomycetous Yeast Saitoella complicata.</title>
        <authorList>
            <person name="Yamauchi K."/>
            <person name="Kondo S."/>
            <person name="Hamamoto M."/>
            <person name="Takahashi Y."/>
            <person name="Ogura Y."/>
            <person name="Hayashi T."/>
            <person name="Nishida H."/>
        </authorList>
    </citation>
    <scope>NUCLEOTIDE SEQUENCE [LARGE SCALE GENOMIC DNA]</scope>
    <source>
        <strain evidence="7 8">NRRL Y-17804</strain>
    </source>
</reference>
<evidence type="ECO:0000256" key="5">
    <source>
        <dbReference type="ARBA" id="ARBA00023212"/>
    </source>
</evidence>
<sequence>MLCTTSAALVTRTSTVVNSLTHINRSFNHVLARFLSYVDSSLLGTGKLDHAAIYSRAGDSAWAQSAGFQLSAAEAQFIAKGFDDTPAVQGSGVKLGGSKYITLQANDRSIYCRKGQEGLVCVRTKQAILIAHYPDTTQPGEATKIVEQLGDYLISVGY</sequence>
<evidence type="ECO:0000256" key="2">
    <source>
        <dbReference type="ARBA" id="ARBA00010058"/>
    </source>
</evidence>
<dbReference type="EMBL" id="BACD03000033">
    <property type="protein sequence ID" value="GAO50440.1"/>
    <property type="molecule type" value="Genomic_DNA"/>
</dbReference>
<dbReference type="PANTHER" id="PTHR11604:SF0">
    <property type="entry name" value="PROFILIN"/>
    <property type="match status" value="1"/>
</dbReference>
<protein>
    <recommendedName>
        <fullName evidence="6">Profilin</fullName>
    </recommendedName>
</protein>
<comment type="subcellular location">
    <subcellularLocation>
        <location evidence="1">Cytoplasm</location>
        <location evidence="1">Cytoskeleton</location>
    </subcellularLocation>
</comment>
<dbReference type="GO" id="GO:0005938">
    <property type="term" value="C:cell cortex"/>
    <property type="evidence" value="ECO:0007669"/>
    <property type="project" value="TreeGrafter"/>
</dbReference>
<evidence type="ECO:0000256" key="3">
    <source>
        <dbReference type="ARBA" id="ARBA00022490"/>
    </source>
</evidence>
<dbReference type="PRINTS" id="PR00392">
    <property type="entry name" value="PROFILIN"/>
</dbReference>
<keyword evidence="5" id="KW-0206">Cytoskeleton</keyword>
<proteinExistence type="inferred from homology"/>
<dbReference type="GO" id="GO:0003785">
    <property type="term" value="F:actin monomer binding"/>
    <property type="evidence" value="ECO:0007669"/>
    <property type="project" value="TreeGrafter"/>
</dbReference>
<dbReference type="InterPro" id="IPR036140">
    <property type="entry name" value="PFN_sf"/>
</dbReference>
<dbReference type="Pfam" id="PF00235">
    <property type="entry name" value="Profilin"/>
    <property type="match status" value="1"/>
</dbReference>
<reference evidence="7 8" key="1">
    <citation type="journal article" date="2011" name="J. Gen. Appl. Microbiol.">
        <title>Draft genome sequencing of the enigmatic yeast Saitoella complicata.</title>
        <authorList>
            <person name="Nishida H."/>
            <person name="Hamamoto M."/>
            <person name="Sugiyama J."/>
        </authorList>
    </citation>
    <scope>NUCLEOTIDE SEQUENCE [LARGE SCALE GENOMIC DNA]</scope>
    <source>
        <strain evidence="7 8">NRRL Y-17804</strain>
    </source>
</reference>